<feature type="transmembrane region" description="Helical" evidence="9">
    <location>
        <begin position="70"/>
        <end position="89"/>
    </location>
</feature>
<evidence type="ECO:0000313" key="10">
    <source>
        <dbReference type="EMBL" id="MCD7462941.1"/>
    </source>
</evidence>
<dbReference type="PROSITE" id="PS00811">
    <property type="entry name" value="OLEOSINS"/>
    <property type="match status" value="1"/>
</dbReference>
<keyword evidence="4 9" id="KW-0812">Transmembrane</keyword>
<reference evidence="10 11" key="1">
    <citation type="journal article" date="2021" name="BMC Genomics">
        <title>Datura genome reveals duplications of psychoactive alkaloid biosynthetic genes and high mutation rate following tissue culture.</title>
        <authorList>
            <person name="Rajewski A."/>
            <person name="Carter-House D."/>
            <person name="Stajich J."/>
            <person name="Litt A."/>
        </authorList>
    </citation>
    <scope>NUCLEOTIDE SEQUENCE [LARGE SCALE GENOMIC DNA]</scope>
    <source>
        <strain evidence="10">AR-01</strain>
    </source>
</reference>
<evidence type="ECO:0000256" key="2">
    <source>
        <dbReference type="ARBA" id="ARBA00010858"/>
    </source>
</evidence>
<dbReference type="PANTHER" id="PTHR33203:SF44">
    <property type="entry name" value="OLEOSIN 20.3 KDA"/>
    <property type="match status" value="1"/>
</dbReference>
<keyword evidence="6 9" id="KW-0472">Membrane</keyword>
<dbReference type="Proteomes" id="UP000823775">
    <property type="component" value="Unassembled WGS sequence"/>
</dbReference>
<feature type="transmembrane region" description="Helical" evidence="9">
    <location>
        <begin position="95"/>
        <end position="120"/>
    </location>
</feature>
<evidence type="ECO:0000256" key="9">
    <source>
        <dbReference type="SAM" id="Phobius"/>
    </source>
</evidence>
<feature type="transmembrane region" description="Helical" evidence="9">
    <location>
        <begin position="43"/>
        <end position="63"/>
    </location>
</feature>
<feature type="compositionally biased region" description="Basic and acidic residues" evidence="8">
    <location>
        <begin position="163"/>
        <end position="172"/>
    </location>
</feature>
<keyword evidence="3 7" id="KW-0551">Lipid droplet</keyword>
<accession>A0ABS8SV77</accession>
<sequence length="172" mass="17950">MGDRHAHSQIQTHPHQLHVHPHHRPHHEAGGIKSLLPQKGPSVTQIIAIVTLLPVGGTLLCLAGITLVGTLIGLAVAIPVFLLFSPVLVPAALTLGLAVAGFLTSGAFGVTGLSSLSWILNYLKQGKSVPENLEAAKRRMADAAGHLGQKTKDAGQTIQSKAQEGKEGARTT</sequence>
<evidence type="ECO:0000256" key="3">
    <source>
        <dbReference type="ARBA" id="ARBA00022677"/>
    </source>
</evidence>
<evidence type="ECO:0000256" key="8">
    <source>
        <dbReference type="SAM" id="MobiDB-lite"/>
    </source>
</evidence>
<dbReference type="EMBL" id="JACEIK010000846">
    <property type="protein sequence ID" value="MCD7462941.1"/>
    <property type="molecule type" value="Genomic_DNA"/>
</dbReference>
<evidence type="ECO:0000313" key="11">
    <source>
        <dbReference type="Proteomes" id="UP000823775"/>
    </source>
</evidence>
<comment type="caution">
    <text evidence="10">The sequence shown here is derived from an EMBL/GenBank/DDBJ whole genome shotgun (WGS) entry which is preliminary data.</text>
</comment>
<evidence type="ECO:0000256" key="7">
    <source>
        <dbReference type="RuleBase" id="RU000540"/>
    </source>
</evidence>
<keyword evidence="11" id="KW-1185">Reference proteome</keyword>
<feature type="region of interest" description="Disordered" evidence="8">
    <location>
        <begin position="1"/>
        <end position="34"/>
    </location>
</feature>
<evidence type="ECO:0000256" key="1">
    <source>
        <dbReference type="ARBA" id="ARBA00002582"/>
    </source>
</evidence>
<protein>
    <recommendedName>
        <fullName evidence="7">Oleosin</fullName>
    </recommendedName>
</protein>
<comment type="similarity">
    <text evidence="2 7">Belongs to the oleosin family.</text>
</comment>
<dbReference type="PANTHER" id="PTHR33203">
    <property type="entry name" value="OLEOSIN"/>
    <property type="match status" value="1"/>
</dbReference>
<evidence type="ECO:0000256" key="6">
    <source>
        <dbReference type="ARBA" id="ARBA00023136"/>
    </source>
</evidence>
<proteinExistence type="inferred from homology"/>
<comment type="subcellular location">
    <subcellularLocation>
        <location evidence="7">Lipid droplet</location>
    </subcellularLocation>
    <subcellularLocation>
        <location evidence="7">Membrane</location>
        <topology evidence="7">Multi-pass membrane protein</topology>
    </subcellularLocation>
</comment>
<dbReference type="Pfam" id="PF01277">
    <property type="entry name" value="Oleosin"/>
    <property type="match status" value="1"/>
</dbReference>
<organism evidence="10 11">
    <name type="scientific">Datura stramonium</name>
    <name type="common">Jimsonweed</name>
    <name type="synonym">Common thornapple</name>
    <dbReference type="NCBI Taxonomy" id="4076"/>
    <lineage>
        <taxon>Eukaryota</taxon>
        <taxon>Viridiplantae</taxon>
        <taxon>Streptophyta</taxon>
        <taxon>Embryophyta</taxon>
        <taxon>Tracheophyta</taxon>
        <taxon>Spermatophyta</taxon>
        <taxon>Magnoliopsida</taxon>
        <taxon>eudicotyledons</taxon>
        <taxon>Gunneridae</taxon>
        <taxon>Pentapetalae</taxon>
        <taxon>asterids</taxon>
        <taxon>lamiids</taxon>
        <taxon>Solanales</taxon>
        <taxon>Solanaceae</taxon>
        <taxon>Solanoideae</taxon>
        <taxon>Datureae</taxon>
        <taxon>Datura</taxon>
    </lineage>
</organism>
<evidence type="ECO:0000256" key="5">
    <source>
        <dbReference type="ARBA" id="ARBA00022989"/>
    </source>
</evidence>
<gene>
    <name evidence="10" type="primary">OLE18</name>
    <name evidence="10" type="ORF">HAX54_049653</name>
</gene>
<keyword evidence="5 9" id="KW-1133">Transmembrane helix</keyword>
<dbReference type="InterPro" id="IPR000136">
    <property type="entry name" value="Oleosin"/>
</dbReference>
<name>A0ABS8SV77_DATST</name>
<comment type="function">
    <text evidence="1">May have a structural role to stabilize the lipid body during desiccation of the seed by preventing coalescence of the oil. Probably interacts with both lipid and phospholipid moieties of lipid bodies. May also provide recognition signals for specific lipase anchorage in lipolysis during seedling growth.</text>
</comment>
<feature type="region of interest" description="Disordered" evidence="8">
    <location>
        <begin position="144"/>
        <end position="172"/>
    </location>
</feature>
<evidence type="ECO:0000256" key="4">
    <source>
        <dbReference type="ARBA" id="ARBA00022692"/>
    </source>
</evidence>
<feature type="compositionally biased region" description="Basic residues" evidence="8">
    <location>
        <begin position="15"/>
        <end position="26"/>
    </location>
</feature>